<proteinExistence type="predicted"/>
<evidence type="ECO:0000313" key="4">
    <source>
        <dbReference type="Proteomes" id="UP001139494"/>
    </source>
</evidence>
<feature type="region of interest" description="Disordered" evidence="1">
    <location>
        <begin position="1"/>
        <end position="32"/>
    </location>
</feature>
<name>A0A9R1D6P5_9EURY</name>
<sequence>MTDGNRGAQPERNDGSRFDRLPATPDDRTVEGRATRREVIEWWVERFGLDLETFEGYTFWEKGAGKIWAFADEIESPAAVEGLGMTFLRTRQEHWKPTTDAVQRFGREADRNVLVLEEAEARAFLRGADTDPAWDGDWGYLIAAHGIAGAVEPIGVGLYLYGELRSRMPKGRQREFDPRQE</sequence>
<feature type="compositionally biased region" description="Basic and acidic residues" evidence="1">
    <location>
        <begin position="9"/>
        <end position="32"/>
    </location>
</feature>
<evidence type="ECO:0000313" key="3">
    <source>
        <dbReference type="EMBL" id="MCQ4332290.1"/>
    </source>
</evidence>
<evidence type="ECO:0000259" key="2">
    <source>
        <dbReference type="Pfam" id="PF23437"/>
    </source>
</evidence>
<dbReference type="InterPro" id="IPR055546">
    <property type="entry name" value="DUF7122"/>
</dbReference>
<dbReference type="Proteomes" id="UP001139494">
    <property type="component" value="Unassembled WGS sequence"/>
</dbReference>
<evidence type="ECO:0000256" key="1">
    <source>
        <dbReference type="SAM" id="MobiDB-lite"/>
    </source>
</evidence>
<dbReference type="AlphaFoldDB" id="A0A9R1D6P5"/>
<accession>A0A9R1D6P5</accession>
<comment type="caution">
    <text evidence="3">The sequence shown here is derived from an EMBL/GenBank/DDBJ whole genome shotgun (WGS) entry which is preliminary data.</text>
</comment>
<dbReference type="RefSeq" id="WP_256028213.1">
    <property type="nucleotide sequence ID" value="NZ_JAHLKM010000002.1"/>
</dbReference>
<keyword evidence="4" id="KW-1185">Reference proteome</keyword>
<protein>
    <recommendedName>
        <fullName evidence="2">DUF7122 domain-containing protein</fullName>
    </recommendedName>
</protein>
<organism evidence="3 4">
    <name type="scientific">Natronomonas aquatica</name>
    <dbReference type="NCBI Taxonomy" id="2841590"/>
    <lineage>
        <taxon>Archaea</taxon>
        <taxon>Methanobacteriati</taxon>
        <taxon>Methanobacteriota</taxon>
        <taxon>Stenosarchaea group</taxon>
        <taxon>Halobacteria</taxon>
        <taxon>Halobacteriales</taxon>
        <taxon>Natronomonadaceae</taxon>
        <taxon>Natronomonas</taxon>
    </lineage>
</organism>
<gene>
    <name evidence="3" type="ORF">KM295_02060</name>
</gene>
<dbReference type="Pfam" id="PF23437">
    <property type="entry name" value="DUF7122"/>
    <property type="match status" value="1"/>
</dbReference>
<dbReference type="EMBL" id="JAHLKM010000002">
    <property type="protein sequence ID" value="MCQ4332290.1"/>
    <property type="molecule type" value="Genomic_DNA"/>
</dbReference>
<reference evidence="3" key="1">
    <citation type="journal article" date="2023" name="Front. Microbiol.">
        <title>Genomic-based phylogenetic and metabolic analyses of the genus Natronomonas, and description of Natronomonas aquatica sp. nov.</title>
        <authorList>
            <person name="Garcia-Roldan A."/>
            <person name="Duran-Viseras A."/>
            <person name="de la Haba R.R."/>
            <person name="Corral P."/>
            <person name="Sanchez-Porro C."/>
            <person name="Ventosa A."/>
        </authorList>
    </citation>
    <scope>NUCLEOTIDE SEQUENCE</scope>
    <source>
        <strain evidence="3">F2-12</strain>
    </source>
</reference>
<feature type="domain" description="DUF7122" evidence="2">
    <location>
        <begin position="11"/>
        <end position="84"/>
    </location>
</feature>